<dbReference type="InterPro" id="IPR022684">
    <property type="entry name" value="Calpain_cysteine_protease"/>
</dbReference>
<accession>A0A7J8FQ31</accession>
<feature type="domain" description="Peptidase C2 calpain" evidence="6">
    <location>
        <begin position="34"/>
        <end position="131"/>
    </location>
</feature>
<evidence type="ECO:0000313" key="8">
    <source>
        <dbReference type="Proteomes" id="UP000550707"/>
    </source>
</evidence>
<dbReference type="Pfam" id="PF01067">
    <property type="entry name" value="Calpain_III"/>
    <property type="match status" value="2"/>
</dbReference>
<dbReference type="FunFam" id="2.60.120.380:FF:000006">
    <property type="entry name" value="Calpain 10"/>
    <property type="match status" value="1"/>
</dbReference>
<dbReference type="CDD" id="cd00214">
    <property type="entry name" value="Calpain_III"/>
    <property type="match status" value="1"/>
</dbReference>
<dbReference type="InterPro" id="IPR022682">
    <property type="entry name" value="Calpain_domain_III"/>
</dbReference>
<dbReference type="SMART" id="SM00720">
    <property type="entry name" value="calpain_III"/>
    <property type="match status" value="2"/>
</dbReference>
<feature type="region of interest" description="Disordered" evidence="5">
    <location>
        <begin position="1"/>
        <end position="26"/>
    </location>
</feature>
<evidence type="ECO:0000313" key="7">
    <source>
        <dbReference type="EMBL" id="KAF6449756.1"/>
    </source>
</evidence>
<reference evidence="7 8" key="1">
    <citation type="journal article" date="2020" name="Nature">
        <title>Six reference-quality genomes reveal evolution of bat adaptations.</title>
        <authorList>
            <person name="Jebb D."/>
            <person name="Huang Z."/>
            <person name="Pippel M."/>
            <person name="Hughes G.M."/>
            <person name="Lavrichenko K."/>
            <person name="Devanna P."/>
            <person name="Winkler S."/>
            <person name="Jermiin L.S."/>
            <person name="Skirmuntt E.C."/>
            <person name="Katzourakis A."/>
            <person name="Burkitt-Gray L."/>
            <person name="Ray D.A."/>
            <person name="Sullivan K.A.M."/>
            <person name="Roscito J.G."/>
            <person name="Kirilenko B.M."/>
            <person name="Davalos L.M."/>
            <person name="Corthals A.P."/>
            <person name="Power M.L."/>
            <person name="Jones G."/>
            <person name="Ransome R.D."/>
            <person name="Dechmann D.K.N."/>
            <person name="Locatelli A.G."/>
            <person name="Puechmaille S.J."/>
            <person name="Fedrigo O."/>
            <person name="Jarvis E.D."/>
            <person name="Hiller M."/>
            <person name="Vernes S.C."/>
            <person name="Myers E.W."/>
            <person name="Teeling E.C."/>
        </authorList>
    </citation>
    <scope>NUCLEOTIDE SEQUENCE [LARGE SCALE GENOMIC DNA]</scope>
    <source>
        <strain evidence="7">MMolMol1</strain>
        <tissue evidence="7">Muscle</tissue>
    </source>
</reference>
<gene>
    <name evidence="7" type="ORF">HJG59_002075</name>
</gene>
<evidence type="ECO:0000259" key="6">
    <source>
        <dbReference type="SMART" id="SM00720"/>
    </source>
</evidence>
<dbReference type="Gene3D" id="2.60.120.380">
    <property type="match status" value="2"/>
</dbReference>
<dbReference type="Proteomes" id="UP000550707">
    <property type="component" value="Unassembled WGS sequence"/>
</dbReference>
<dbReference type="InterPro" id="IPR036213">
    <property type="entry name" value="Calpain_III_sf"/>
</dbReference>
<keyword evidence="3" id="KW-0378">Hydrolase</keyword>
<evidence type="ECO:0000256" key="3">
    <source>
        <dbReference type="ARBA" id="ARBA00022801"/>
    </source>
</evidence>
<evidence type="ECO:0000256" key="5">
    <source>
        <dbReference type="SAM" id="MobiDB-lite"/>
    </source>
</evidence>
<evidence type="ECO:0000256" key="2">
    <source>
        <dbReference type="ARBA" id="ARBA00022670"/>
    </source>
</evidence>
<dbReference type="AlphaFoldDB" id="A0A7J8FQ31"/>
<dbReference type="InterPro" id="IPR022683">
    <property type="entry name" value="Calpain_III"/>
</dbReference>
<dbReference type="GO" id="GO:0004198">
    <property type="term" value="F:calcium-dependent cysteine-type endopeptidase activity"/>
    <property type="evidence" value="ECO:0007669"/>
    <property type="project" value="InterPro"/>
</dbReference>
<dbReference type="InterPro" id="IPR033883">
    <property type="entry name" value="C2_III"/>
</dbReference>
<evidence type="ECO:0000256" key="1">
    <source>
        <dbReference type="ARBA" id="ARBA00007623"/>
    </source>
</evidence>
<dbReference type="FunFam" id="2.60.120.380:FF:000010">
    <property type="entry name" value="Calpain 10"/>
    <property type="match status" value="1"/>
</dbReference>
<dbReference type="SUPFAM" id="SSF49758">
    <property type="entry name" value="Calpain large subunit, middle domain (domain III)"/>
    <property type="match status" value="2"/>
</dbReference>
<dbReference type="PANTHER" id="PTHR10183">
    <property type="entry name" value="CALPAIN"/>
    <property type="match status" value="1"/>
</dbReference>
<keyword evidence="8" id="KW-1185">Reference proteome</keyword>
<comment type="caution">
    <text evidence="7">The sequence shown here is derived from an EMBL/GenBank/DDBJ whole genome shotgun (WGS) entry which is preliminary data.</text>
</comment>
<keyword evidence="4" id="KW-0788">Thiol protease</keyword>
<dbReference type="GO" id="GO:0006508">
    <property type="term" value="P:proteolysis"/>
    <property type="evidence" value="ECO:0007669"/>
    <property type="project" value="UniProtKB-KW"/>
</dbReference>
<proteinExistence type="inferred from homology"/>
<protein>
    <submittedName>
        <fullName evidence="7">Calpain 10</fullName>
    </submittedName>
</protein>
<sequence>MRSPLATRSRRPATCRASTQRPRTRTVDWAGRARAPEGDHRTAWSPASIPGRDYPAVGLHLWKVEKRRVSLPRVLSTPPVAGTVCHAYDREVHLRCELTPGYYLAVPSTFLKDVPGQFLLRVFSSGRVALSAIKTVAQSPDPGEALSAGEWETVQLRGSWRIGQTAGGSRNFASYPSNPCFPLSVPEGDGPRCVRITLRQHCPDSACHAIGFHVFQAPADGGGPAAPSLLLQKPVLSCVPHCYTQEVSRLCRLSAGAYRVVPSTYLPDTEGAFTVTIATRIDRRSVHSQEVLGQLLQEASFMAVMRT</sequence>
<keyword evidence="2" id="KW-0645">Protease</keyword>
<feature type="domain" description="Peptidase C2 calpain" evidence="6">
    <location>
        <begin position="150"/>
        <end position="286"/>
    </location>
</feature>
<comment type="similarity">
    <text evidence="1">Belongs to the peptidase C2 family.</text>
</comment>
<dbReference type="EMBL" id="JACASF010000011">
    <property type="protein sequence ID" value="KAF6449756.1"/>
    <property type="molecule type" value="Genomic_DNA"/>
</dbReference>
<name>A0A7J8FQ31_MOLMO</name>
<organism evidence="7 8">
    <name type="scientific">Molossus molossus</name>
    <name type="common">Pallas' mastiff bat</name>
    <name type="synonym">Vespertilio molossus</name>
    <dbReference type="NCBI Taxonomy" id="27622"/>
    <lineage>
        <taxon>Eukaryota</taxon>
        <taxon>Metazoa</taxon>
        <taxon>Chordata</taxon>
        <taxon>Craniata</taxon>
        <taxon>Vertebrata</taxon>
        <taxon>Euteleostomi</taxon>
        <taxon>Mammalia</taxon>
        <taxon>Eutheria</taxon>
        <taxon>Laurasiatheria</taxon>
        <taxon>Chiroptera</taxon>
        <taxon>Yangochiroptera</taxon>
        <taxon>Molossidae</taxon>
        <taxon>Molossus</taxon>
    </lineage>
</organism>
<evidence type="ECO:0000256" key="4">
    <source>
        <dbReference type="ARBA" id="ARBA00022807"/>
    </source>
</evidence>
<dbReference type="PANTHER" id="PTHR10183:SF379">
    <property type="entry name" value="CALPAIN-5"/>
    <property type="match status" value="1"/>
</dbReference>